<comment type="caution">
    <text evidence="1">The sequence shown here is derived from an EMBL/GenBank/DDBJ whole genome shotgun (WGS) entry which is preliminary data.</text>
</comment>
<name>A0A3M2LWV9_9ACTN</name>
<keyword evidence="2" id="KW-1185">Reference proteome</keyword>
<organism evidence="1 2">
    <name type="scientific">Actinomadura harenae</name>
    <dbReference type="NCBI Taxonomy" id="2483351"/>
    <lineage>
        <taxon>Bacteria</taxon>
        <taxon>Bacillati</taxon>
        <taxon>Actinomycetota</taxon>
        <taxon>Actinomycetes</taxon>
        <taxon>Streptosporangiales</taxon>
        <taxon>Thermomonosporaceae</taxon>
        <taxon>Actinomadura</taxon>
    </lineage>
</organism>
<gene>
    <name evidence="1" type="ORF">EBO15_29655</name>
</gene>
<evidence type="ECO:0000313" key="2">
    <source>
        <dbReference type="Proteomes" id="UP000282674"/>
    </source>
</evidence>
<proteinExistence type="predicted"/>
<protein>
    <submittedName>
        <fullName evidence="1">Uncharacterized protein</fullName>
    </submittedName>
</protein>
<dbReference type="OrthoDB" id="9768793at2"/>
<dbReference type="RefSeq" id="WP_122197762.1">
    <property type="nucleotide sequence ID" value="NZ_JBHSKC010000002.1"/>
</dbReference>
<dbReference type="Proteomes" id="UP000282674">
    <property type="component" value="Unassembled WGS sequence"/>
</dbReference>
<reference evidence="1 2" key="1">
    <citation type="submission" date="2018-10" db="EMBL/GenBank/DDBJ databases">
        <title>Isolation from soil.</title>
        <authorList>
            <person name="Hu J."/>
        </authorList>
    </citation>
    <scope>NUCLEOTIDE SEQUENCE [LARGE SCALE GENOMIC DNA]</scope>
    <source>
        <strain evidence="1 2">NEAU-Ht49</strain>
    </source>
</reference>
<sequence length="75" mass="8028">MAHTRHLRPGQETTTPLQTAFAVAYHLPRLAAVAVGADQPGHLAELVAAAGLDIDLVRVAAYRTLRTQRKATVTT</sequence>
<accession>A0A3M2LWV9</accession>
<dbReference type="EMBL" id="RFFG01000067">
    <property type="protein sequence ID" value="RMI39438.1"/>
    <property type="molecule type" value="Genomic_DNA"/>
</dbReference>
<evidence type="ECO:0000313" key="1">
    <source>
        <dbReference type="EMBL" id="RMI39438.1"/>
    </source>
</evidence>
<dbReference type="AlphaFoldDB" id="A0A3M2LWV9"/>